<gene>
    <name evidence="1" type="ORF">JYU34_010383</name>
</gene>
<reference evidence="1 2" key="1">
    <citation type="submission" date="2021-06" db="EMBL/GenBank/DDBJ databases">
        <title>A haploid diamondback moth (Plutella xylostella L.) genome assembly resolves 31 chromosomes and identifies a diamide resistance mutation.</title>
        <authorList>
            <person name="Ward C.M."/>
            <person name="Perry K.D."/>
            <person name="Baker G."/>
            <person name="Powis K."/>
            <person name="Heckel D.G."/>
            <person name="Baxter S.W."/>
        </authorList>
    </citation>
    <scope>NUCLEOTIDE SEQUENCE [LARGE SCALE GENOMIC DNA]</scope>
    <source>
        <strain evidence="1 2">LV</strain>
        <tissue evidence="1">Single pupa</tissue>
    </source>
</reference>
<keyword evidence="2" id="KW-1185">Reference proteome</keyword>
<sequence>MQGVLRSQKSASLLELGELADELHNMKHPGPAHYSVNAAGHMPAPVSSPHQAIVIESLNEAVNNLQLEDYGYQQPNQAPAGLLLFRPLHQGRPFSQAHLDLRNCSSVTPTCRFSSSYQKGS</sequence>
<comment type="caution">
    <text evidence="1">The sequence shown here is derived from an EMBL/GenBank/DDBJ whole genome shotgun (WGS) entry which is preliminary data.</text>
</comment>
<protein>
    <submittedName>
        <fullName evidence="1">Uncharacterized protein</fullName>
    </submittedName>
</protein>
<name>A0ABQ7QJK2_PLUXY</name>
<dbReference type="EMBL" id="JAHIBW010000014">
    <property type="protein sequence ID" value="KAG7304965.1"/>
    <property type="molecule type" value="Genomic_DNA"/>
</dbReference>
<proteinExistence type="predicted"/>
<evidence type="ECO:0000313" key="2">
    <source>
        <dbReference type="Proteomes" id="UP000823941"/>
    </source>
</evidence>
<accession>A0ABQ7QJK2</accession>
<evidence type="ECO:0000313" key="1">
    <source>
        <dbReference type="EMBL" id="KAG7304965.1"/>
    </source>
</evidence>
<organism evidence="1 2">
    <name type="scientific">Plutella xylostella</name>
    <name type="common">Diamondback moth</name>
    <name type="synonym">Plutella maculipennis</name>
    <dbReference type="NCBI Taxonomy" id="51655"/>
    <lineage>
        <taxon>Eukaryota</taxon>
        <taxon>Metazoa</taxon>
        <taxon>Ecdysozoa</taxon>
        <taxon>Arthropoda</taxon>
        <taxon>Hexapoda</taxon>
        <taxon>Insecta</taxon>
        <taxon>Pterygota</taxon>
        <taxon>Neoptera</taxon>
        <taxon>Endopterygota</taxon>
        <taxon>Lepidoptera</taxon>
        <taxon>Glossata</taxon>
        <taxon>Ditrysia</taxon>
        <taxon>Yponomeutoidea</taxon>
        <taxon>Plutellidae</taxon>
        <taxon>Plutella</taxon>
    </lineage>
</organism>
<dbReference type="Proteomes" id="UP000823941">
    <property type="component" value="Chromosome 14"/>
</dbReference>